<dbReference type="GO" id="GO:0003700">
    <property type="term" value="F:DNA-binding transcription factor activity"/>
    <property type="evidence" value="ECO:0007669"/>
    <property type="project" value="TreeGrafter"/>
</dbReference>
<accession>A0A7X1E518</accession>
<sequence length="351" mass="39885">MPHSKFSPGAQNIPTMKDVAKAVGVHQTTVSRALRNASSVSPAMREKIRETADRMGYRTNPLLSALGTLRRKRADTLYETPIAYLLHESQASARHLKGAQDAARQRGFKIDLFHYSDSASVQRINRILTARNILGIIIGPLPQAHGHFQLDWERFCTVVIEYSFNEPRFDRVVTDSYRTMLMAVEHCLEHGYQRIGLVLSKVVDDRNEGLLSAAYWREQMRWRSMTGLPILILEEWNENKFEKWMKKASPEVIVTSNTLIYDISGWLKQNRYHVPKNMGLLNLNVANNRIYSGICQDSPAIGATAAALLIEKLNHNDSGIPVRRKTILTDGIWQDGRTLRHLDGASKVRKK</sequence>
<dbReference type="Gene3D" id="3.40.50.2300">
    <property type="match status" value="2"/>
</dbReference>
<dbReference type="Proteomes" id="UP000525652">
    <property type="component" value="Unassembled WGS sequence"/>
</dbReference>
<dbReference type="SMART" id="SM00354">
    <property type="entry name" value="HTH_LACI"/>
    <property type="match status" value="1"/>
</dbReference>
<dbReference type="InterPro" id="IPR028082">
    <property type="entry name" value="Peripla_BP_I"/>
</dbReference>
<proteinExistence type="predicted"/>
<gene>
    <name evidence="5" type="ORF">H5P30_13060</name>
</gene>
<evidence type="ECO:0000256" key="1">
    <source>
        <dbReference type="ARBA" id="ARBA00023015"/>
    </source>
</evidence>
<dbReference type="RefSeq" id="WP_185693372.1">
    <property type="nucleotide sequence ID" value="NZ_JACHVA010000101.1"/>
</dbReference>
<dbReference type="InterPro" id="IPR000843">
    <property type="entry name" value="HTH_LacI"/>
</dbReference>
<evidence type="ECO:0000313" key="5">
    <source>
        <dbReference type="EMBL" id="MBC2602706.1"/>
    </source>
</evidence>
<dbReference type="PROSITE" id="PS50932">
    <property type="entry name" value="HTH_LACI_2"/>
    <property type="match status" value="1"/>
</dbReference>
<protein>
    <submittedName>
        <fullName evidence="5">LacI family DNA-binding transcriptional regulator</fullName>
    </submittedName>
</protein>
<dbReference type="EMBL" id="JACHVA010000101">
    <property type="protein sequence ID" value="MBC2602706.1"/>
    <property type="molecule type" value="Genomic_DNA"/>
</dbReference>
<dbReference type="GO" id="GO:0000976">
    <property type="term" value="F:transcription cis-regulatory region binding"/>
    <property type="evidence" value="ECO:0007669"/>
    <property type="project" value="TreeGrafter"/>
</dbReference>
<keyword evidence="3" id="KW-0804">Transcription</keyword>
<name>A0A7X1E518_9BACT</name>
<reference evidence="5 6" key="1">
    <citation type="submission" date="2020-07" db="EMBL/GenBank/DDBJ databases">
        <authorList>
            <person name="Feng X."/>
        </authorList>
    </citation>
    <scope>NUCLEOTIDE SEQUENCE [LARGE SCALE GENOMIC DNA]</scope>
    <source>
        <strain evidence="5 6">JCM14086</strain>
    </source>
</reference>
<comment type="caution">
    <text evidence="5">The sequence shown here is derived from an EMBL/GenBank/DDBJ whole genome shotgun (WGS) entry which is preliminary data.</text>
</comment>
<feature type="domain" description="HTH lacI-type" evidence="4">
    <location>
        <begin position="14"/>
        <end position="68"/>
    </location>
</feature>
<dbReference type="Pfam" id="PF00356">
    <property type="entry name" value="LacI"/>
    <property type="match status" value="1"/>
</dbReference>
<dbReference type="AlphaFoldDB" id="A0A7X1E518"/>
<dbReference type="CDD" id="cd01392">
    <property type="entry name" value="HTH_LacI"/>
    <property type="match status" value="1"/>
</dbReference>
<organism evidence="5 6">
    <name type="scientific">Puniceicoccus vermicola</name>
    <dbReference type="NCBI Taxonomy" id="388746"/>
    <lineage>
        <taxon>Bacteria</taxon>
        <taxon>Pseudomonadati</taxon>
        <taxon>Verrucomicrobiota</taxon>
        <taxon>Opitutia</taxon>
        <taxon>Puniceicoccales</taxon>
        <taxon>Puniceicoccaceae</taxon>
        <taxon>Puniceicoccus</taxon>
    </lineage>
</organism>
<keyword evidence="2 5" id="KW-0238">DNA-binding</keyword>
<dbReference type="Gene3D" id="1.10.260.40">
    <property type="entry name" value="lambda repressor-like DNA-binding domains"/>
    <property type="match status" value="1"/>
</dbReference>
<dbReference type="InterPro" id="IPR010982">
    <property type="entry name" value="Lambda_DNA-bd_dom_sf"/>
</dbReference>
<evidence type="ECO:0000256" key="3">
    <source>
        <dbReference type="ARBA" id="ARBA00023163"/>
    </source>
</evidence>
<dbReference type="SUPFAM" id="SSF53822">
    <property type="entry name" value="Periplasmic binding protein-like I"/>
    <property type="match status" value="1"/>
</dbReference>
<dbReference type="PANTHER" id="PTHR30146:SF24">
    <property type="entry name" value="XYLOSE OPERON REGULATORY PROTEIN"/>
    <property type="match status" value="1"/>
</dbReference>
<keyword evidence="1" id="KW-0805">Transcription regulation</keyword>
<dbReference type="PANTHER" id="PTHR30146">
    <property type="entry name" value="LACI-RELATED TRANSCRIPTIONAL REPRESSOR"/>
    <property type="match status" value="1"/>
</dbReference>
<evidence type="ECO:0000313" key="6">
    <source>
        <dbReference type="Proteomes" id="UP000525652"/>
    </source>
</evidence>
<dbReference type="SUPFAM" id="SSF47413">
    <property type="entry name" value="lambda repressor-like DNA-binding domains"/>
    <property type="match status" value="1"/>
</dbReference>
<evidence type="ECO:0000256" key="2">
    <source>
        <dbReference type="ARBA" id="ARBA00023125"/>
    </source>
</evidence>
<evidence type="ECO:0000259" key="4">
    <source>
        <dbReference type="PROSITE" id="PS50932"/>
    </source>
</evidence>
<keyword evidence="6" id="KW-1185">Reference proteome</keyword>